<evidence type="ECO:0000256" key="1">
    <source>
        <dbReference type="ARBA" id="ARBA00004651"/>
    </source>
</evidence>
<comment type="similarity">
    <text evidence="2 8">Belongs to the 4-toluene sulfonate uptake permease (TSUP) (TC 2.A.102) family.</text>
</comment>
<feature type="transmembrane region" description="Helical" evidence="8">
    <location>
        <begin position="196"/>
        <end position="215"/>
    </location>
</feature>
<gene>
    <name evidence="9" type="ORF">SAMN05216214_103125</name>
</gene>
<dbReference type="PANTHER" id="PTHR30269:SF37">
    <property type="entry name" value="MEMBRANE TRANSPORTER PROTEIN"/>
    <property type="match status" value="1"/>
</dbReference>
<name>A0A1H7I102_9GAMM</name>
<evidence type="ECO:0000256" key="6">
    <source>
        <dbReference type="ARBA" id="ARBA00022989"/>
    </source>
</evidence>
<dbReference type="RefSeq" id="WP_074865260.1">
    <property type="nucleotide sequence ID" value="NZ_FOAS01000003.1"/>
</dbReference>
<dbReference type="PANTHER" id="PTHR30269">
    <property type="entry name" value="TRANSMEMBRANE PROTEIN YFCA"/>
    <property type="match status" value="1"/>
</dbReference>
<keyword evidence="6 8" id="KW-1133">Transmembrane helix</keyword>
<dbReference type="InterPro" id="IPR052017">
    <property type="entry name" value="TSUP"/>
</dbReference>
<protein>
    <recommendedName>
        <fullName evidence="8">Probable membrane transporter protein</fullName>
    </recommendedName>
</protein>
<keyword evidence="5 8" id="KW-0812">Transmembrane</keyword>
<feature type="transmembrane region" description="Helical" evidence="8">
    <location>
        <begin position="138"/>
        <end position="159"/>
    </location>
</feature>
<evidence type="ECO:0000256" key="8">
    <source>
        <dbReference type="RuleBase" id="RU363041"/>
    </source>
</evidence>
<evidence type="ECO:0000256" key="3">
    <source>
        <dbReference type="ARBA" id="ARBA00022448"/>
    </source>
</evidence>
<dbReference type="Proteomes" id="UP000185766">
    <property type="component" value="Unassembled WGS sequence"/>
</dbReference>
<keyword evidence="4 8" id="KW-1003">Cell membrane</keyword>
<proteinExistence type="inferred from homology"/>
<sequence>MEWLSAAWLAVGVFILLAYTLEAITGFGSIVIALSLSALLLPIEQLLPVLVPLNIGLTGYLAWRYRQAIDKPLLLKLILPGMLLGTTAGYFVRPYLDENLLRQLLGVLVLWFAGRELWRLRSATVASAHPLWLSRVLTLGGGLCHGLFASGGPLLVYALAGSTLDKTRFRATLVTVWFSLNSLLTLAFLADGRLSAALPHIALFAPLLLLGLWVGETLHHKVNERHFRIAVYWLLLVTALILLWPR</sequence>
<dbReference type="STRING" id="1429083.GCA_001885685_01719"/>
<feature type="transmembrane region" description="Helical" evidence="8">
    <location>
        <begin position="6"/>
        <end position="34"/>
    </location>
</feature>
<keyword evidence="3" id="KW-0813">Transport</keyword>
<dbReference type="GO" id="GO:0005886">
    <property type="term" value="C:plasma membrane"/>
    <property type="evidence" value="ECO:0007669"/>
    <property type="project" value="UniProtKB-SubCell"/>
</dbReference>
<comment type="subcellular location">
    <subcellularLocation>
        <location evidence="1 8">Cell membrane</location>
        <topology evidence="1 8">Multi-pass membrane protein</topology>
    </subcellularLocation>
</comment>
<feature type="transmembrane region" description="Helical" evidence="8">
    <location>
        <begin position="46"/>
        <end position="63"/>
    </location>
</feature>
<keyword evidence="10" id="KW-1185">Reference proteome</keyword>
<evidence type="ECO:0000256" key="4">
    <source>
        <dbReference type="ARBA" id="ARBA00022475"/>
    </source>
</evidence>
<evidence type="ECO:0000313" key="9">
    <source>
        <dbReference type="EMBL" id="SEK55080.1"/>
    </source>
</evidence>
<dbReference type="AlphaFoldDB" id="A0A1H7I102"/>
<organism evidence="9 10">
    <name type="scientific">Atopomonas hussainii</name>
    <dbReference type="NCBI Taxonomy" id="1429083"/>
    <lineage>
        <taxon>Bacteria</taxon>
        <taxon>Pseudomonadati</taxon>
        <taxon>Pseudomonadota</taxon>
        <taxon>Gammaproteobacteria</taxon>
        <taxon>Pseudomonadales</taxon>
        <taxon>Pseudomonadaceae</taxon>
        <taxon>Atopomonas</taxon>
    </lineage>
</organism>
<feature type="transmembrane region" description="Helical" evidence="8">
    <location>
        <begin position="75"/>
        <end position="93"/>
    </location>
</feature>
<evidence type="ECO:0000256" key="7">
    <source>
        <dbReference type="ARBA" id="ARBA00023136"/>
    </source>
</evidence>
<dbReference type="EMBL" id="FOAS01000003">
    <property type="protein sequence ID" value="SEK55080.1"/>
    <property type="molecule type" value="Genomic_DNA"/>
</dbReference>
<dbReference type="InterPro" id="IPR002781">
    <property type="entry name" value="TM_pro_TauE-like"/>
</dbReference>
<evidence type="ECO:0000313" key="10">
    <source>
        <dbReference type="Proteomes" id="UP000185766"/>
    </source>
</evidence>
<feature type="transmembrane region" description="Helical" evidence="8">
    <location>
        <begin position="171"/>
        <end position="190"/>
    </location>
</feature>
<feature type="transmembrane region" description="Helical" evidence="8">
    <location>
        <begin position="227"/>
        <end position="244"/>
    </location>
</feature>
<reference evidence="9 10" key="1">
    <citation type="submission" date="2016-10" db="EMBL/GenBank/DDBJ databases">
        <authorList>
            <person name="de Groot N.N."/>
        </authorList>
    </citation>
    <scope>NUCLEOTIDE SEQUENCE [LARGE SCALE GENOMIC DNA]</scope>
    <source>
        <strain evidence="9 10">JCM 19513</strain>
    </source>
</reference>
<evidence type="ECO:0000256" key="5">
    <source>
        <dbReference type="ARBA" id="ARBA00022692"/>
    </source>
</evidence>
<keyword evidence="7 8" id="KW-0472">Membrane</keyword>
<evidence type="ECO:0000256" key="2">
    <source>
        <dbReference type="ARBA" id="ARBA00009142"/>
    </source>
</evidence>
<dbReference type="Pfam" id="PF01925">
    <property type="entry name" value="TauE"/>
    <property type="match status" value="1"/>
</dbReference>
<accession>A0A1H7I102</accession>